<dbReference type="AlphaFoldDB" id="A0A1V6M111"/>
<gene>
    <name evidence="1" type="ORF">BIY37_05010</name>
</gene>
<dbReference type="RefSeq" id="WP_070066729.1">
    <property type="nucleotide sequence ID" value="NZ_MJUW02000058.1"/>
</dbReference>
<sequence length="98" mass="11384">MIKLQIQSDTKDSVLDIVRAAISAEIKRLEIGLDKTDKQIKEYETEYNVSSDTFQKEFTAEDMKKGDLEYIAWAGELKIREKIMADLKKLKEIEYVAH</sequence>
<reference evidence="1 2" key="1">
    <citation type="journal article" date="2016" name="Genome Announc.">
        <title>Draft Genome Sequence of the Anaerobic Ammonium-Oxidizing Bacterium 'Candidatus Brocadia sp. 40'.</title>
        <authorList>
            <person name="Ali M."/>
            <person name="Haroon M.F."/>
            <person name="Narita Y."/>
            <person name="Zhang L."/>
            <person name="Rangel Shaw D."/>
            <person name="Okabe S."/>
            <person name="Saikaly P.E."/>
        </authorList>
    </citation>
    <scope>NUCLEOTIDE SEQUENCE [LARGE SCALE GENOMIC DNA]</scope>
    <source>
        <strain evidence="1 2">40</strain>
    </source>
</reference>
<evidence type="ECO:0000313" key="1">
    <source>
        <dbReference type="EMBL" id="OQD46092.1"/>
    </source>
</evidence>
<name>A0A1V6M111_9BACT</name>
<dbReference type="Proteomes" id="UP000242219">
    <property type="component" value="Unassembled WGS sequence"/>
</dbReference>
<proteinExistence type="predicted"/>
<keyword evidence="2" id="KW-1185">Reference proteome</keyword>
<dbReference type="EMBL" id="MJUW02000058">
    <property type="protein sequence ID" value="OQD46092.1"/>
    <property type="molecule type" value="Genomic_DNA"/>
</dbReference>
<accession>A0A1V6M111</accession>
<protein>
    <submittedName>
        <fullName evidence="1">Uncharacterized protein</fullName>
    </submittedName>
</protein>
<comment type="caution">
    <text evidence="1">The sequence shown here is derived from an EMBL/GenBank/DDBJ whole genome shotgun (WGS) entry which is preliminary data.</text>
</comment>
<organism evidence="1 2">
    <name type="scientific">Candidatus Brocadia sapporoensis</name>
    <dbReference type="NCBI Taxonomy" id="392547"/>
    <lineage>
        <taxon>Bacteria</taxon>
        <taxon>Pseudomonadati</taxon>
        <taxon>Planctomycetota</taxon>
        <taxon>Candidatus Brocadiia</taxon>
        <taxon>Candidatus Brocadiales</taxon>
        <taxon>Candidatus Brocadiaceae</taxon>
        <taxon>Candidatus Brocadia</taxon>
    </lineage>
</organism>
<evidence type="ECO:0000313" key="2">
    <source>
        <dbReference type="Proteomes" id="UP000242219"/>
    </source>
</evidence>